<sequence length="293" mass="31363">METRNLKYFLAVVDAGSVTRAAEVLDIAQPALSQALSRMERDLGVKLFERTRRGAQLTPAGEAIVEDIRLSVARIDAASHRAREIGAQRGGRLTIGFASAALFSLLPRAIAALREEVPNVELMLREMSNAEQASALEKGTIDIGLLHTPVAVGGRMREKMIARERLLAVLPLSFAIGDDGKVGLKDLSDAGLVWFPSDQLPVVRAGILSAFRKAGCEANVVQDANRSLTVLACVAAGCGASLLPQSVTALQFAGVRFCDVRDGDNLPPFELSAIWPMRSRPTLADRLAALLEA</sequence>
<gene>
    <name evidence="1" type="ORF">CBA19CS22_34155</name>
</gene>
<protein>
    <submittedName>
        <fullName evidence="1">LysR family transcriptional regulator</fullName>
    </submittedName>
</protein>
<reference evidence="1" key="1">
    <citation type="submission" date="2021-09" db="EMBL/GenBank/DDBJ databases">
        <title>Isolation and characterization of 3-chlorobenzoate degrading bacteria from soils in Shizuoka.</title>
        <authorList>
            <person name="Ifat A."/>
            <person name="Ogawa N."/>
            <person name="Kimbara K."/>
            <person name="Moriuchi R."/>
            <person name="Dohra H."/>
            <person name="Shintani M."/>
        </authorList>
    </citation>
    <scope>NUCLEOTIDE SEQUENCE</scope>
    <source>
        <strain evidence="1">19CS2-2</strain>
    </source>
</reference>
<organism evidence="1 2">
    <name type="scientific">Caballeronia novacaledonica</name>
    <dbReference type="NCBI Taxonomy" id="1544861"/>
    <lineage>
        <taxon>Bacteria</taxon>
        <taxon>Pseudomonadati</taxon>
        <taxon>Pseudomonadota</taxon>
        <taxon>Betaproteobacteria</taxon>
        <taxon>Burkholderiales</taxon>
        <taxon>Burkholderiaceae</taxon>
        <taxon>Caballeronia</taxon>
    </lineage>
</organism>
<comment type="caution">
    <text evidence="1">The sequence shown here is derived from an EMBL/GenBank/DDBJ whole genome shotgun (WGS) entry which is preliminary data.</text>
</comment>
<name>A0ACB5R2U4_9BURK</name>
<dbReference type="EMBL" id="BPUR01000030">
    <property type="protein sequence ID" value="GJH21695.1"/>
    <property type="molecule type" value="Genomic_DNA"/>
</dbReference>
<accession>A0ACB5R2U4</accession>
<evidence type="ECO:0000313" key="1">
    <source>
        <dbReference type="EMBL" id="GJH21695.1"/>
    </source>
</evidence>
<proteinExistence type="predicted"/>
<dbReference type="Proteomes" id="UP001055013">
    <property type="component" value="Unassembled WGS sequence"/>
</dbReference>
<evidence type="ECO:0000313" key="2">
    <source>
        <dbReference type="Proteomes" id="UP001055013"/>
    </source>
</evidence>
<keyword evidence="2" id="KW-1185">Reference proteome</keyword>